<dbReference type="GO" id="GO:0003723">
    <property type="term" value="F:RNA binding"/>
    <property type="evidence" value="ECO:0007669"/>
    <property type="project" value="UniProtKB-UniRule"/>
</dbReference>
<evidence type="ECO:0000256" key="3">
    <source>
        <dbReference type="ARBA" id="ARBA00023242"/>
    </source>
</evidence>
<dbReference type="Pfam" id="PF00076">
    <property type="entry name" value="RRM_1"/>
    <property type="match status" value="1"/>
</dbReference>
<gene>
    <name evidence="7" type="ORF">B0H16DRAFT_1408964</name>
</gene>
<evidence type="ECO:0000256" key="5">
    <source>
        <dbReference type="SAM" id="MobiDB-lite"/>
    </source>
</evidence>
<dbReference type="Proteomes" id="UP001215598">
    <property type="component" value="Unassembled WGS sequence"/>
</dbReference>
<evidence type="ECO:0000256" key="1">
    <source>
        <dbReference type="ARBA" id="ARBA00004604"/>
    </source>
</evidence>
<dbReference type="PANTHER" id="PTHR46754">
    <property type="entry name" value="MKI67 FHA DOMAIN-INTERACTING NUCLEOLAR PHOSPHOPROTEIN"/>
    <property type="match status" value="1"/>
</dbReference>
<dbReference type="AlphaFoldDB" id="A0AAD7JYB3"/>
<keyword evidence="8" id="KW-1185">Reference proteome</keyword>
<proteinExistence type="predicted"/>
<evidence type="ECO:0000313" key="8">
    <source>
        <dbReference type="Proteomes" id="UP001215598"/>
    </source>
</evidence>
<dbReference type="EMBL" id="JARKIB010000013">
    <property type="protein sequence ID" value="KAJ7773082.1"/>
    <property type="molecule type" value="Genomic_DNA"/>
</dbReference>
<sequence length="505" mass="54886">MAESSSTPAPSKKADRKSKRKDAEPAAAVEPAPSPSKNLKRKKSADLVDDAPAKDEGEKPVKRKKAKKDAEAAVEPVEQLEGGKKKKSVKATETLTDEPAKPDDEAPAPKKSRRSKGRASGADAPSVEPAPVPAPVEDAESSAAPAEKPAKKAKKSKLAVPEPEPTPIVEDAPKPAKKPKTAASGPVDEPTEVAKPLKKSKKSKAELEAVPAPEPIAVETEVAKPPKKSKKSKAEAVVTEPAPAADEPMETEAEVAKPSKKPKKSKAETVVPEPLPADEVMETEPEDFEDDAPLHGFSTDDDDSSDDEGYMDVEVSAFDVAKLPTIAKDDATVKRKLENAKRQPTADRGVLFLGRIPHGFYEDQLKAYFSQFGNITRLRVSRNKKTGQSKHYGFIEFDSSSVAQIVADTMDNYLLMGHIMRCKVIPKAEVHPELWVGANRTWRPVPKVRVAQAEHNKLRTPDEQVRAAKRLLKRQGERQRKLEKQGISYNLGDVGYKPLPKAIET</sequence>
<dbReference type="InterPro" id="IPR035979">
    <property type="entry name" value="RBD_domain_sf"/>
</dbReference>
<comment type="caution">
    <text evidence="7">The sequence shown here is derived from an EMBL/GenBank/DDBJ whole genome shotgun (WGS) entry which is preliminary data.</text>
</comment>
<evidence type="ECO:0000259" key="6">
    <source>
        <dbReference type="PROSITE" id="PS50102"/>
    </source>
</evidence>
<dbReference type="CDD" id="cd12307">
    <property type="entry name" value="RRM_NIFK_like"/>
    <property type="match status" value="1"/>
</dbReference>
<accession>A0AAD7JYB3</accession>
<feature type="compositionally biased region" description="Acidic residues" evidence="5">
    <location>
        <begin position="299"/>
        <end position="309"/>
    </location>
</feature>
<evidence type="ECO:0000256" key="4">
    <source>
        <dbReference type="PROSITE-ProRule" id="PRU00176"/>
    </source>
</evidence>
<dbReference type="GO" id="GO:0005730">
    <property type="term" value="C:nucleolus"/>
    <property type="evidence" value="ECO:0007669"/>
    <property type="project" value="UniProtKB-SubCell"/>
</dbReference>
<protein>
    <recommendedName>
        <fullName evidence="6">RRM domain-containing protein</fullName>
    </recommendedName>
</protein>
<dbReference type="InterPro" id="IPR012677">
    <property type="entry name" value="Nucleotide-bd_a/b_plait_sf"/>
</dbReference>
<feature type="domain" description="RRM" evidence="6">
    <location>
        <begin position="349"/>
        <end position="427"/>
    </location>
</feature>
<feature type="compositionally biased region" description="Acidic residues" evidence="5">
    <location>
        <begin position="279"/>
        <end position="291"/>
    </location>
</feature>
<dbReference type="InterPro" id="IPR000504">
    <property type="entry name" value="RRM_dom"/>
</dbReference>
<dbReference type="SUPFAM" id="SSF54928">
    <property type="entry name" value="RNA-binding domain, RBD"/>
    <property type="match status" value="1"/>
</dbReference>
<dbReference type="PROSITE" id="PS50102">
    <property type="entry name" value="RRM"/>
    <property type="match status" value="1"/>
</dbReference>
<feature type="compositionally biased region" description="Basic and acidic residues" evidence="5">
    <location>
        <begin position="51"/>
        <end position="60"/>
    </location>
</feature>
<keyword evidence="3" id="KW-0539">Nucleus</keyword>
<name>A0AAD7JYB3_9AGAR</name>
<feature type="compositionally biased region" description="Basic and acidic residues" evidence="5">
    <location>
        <begin position="98"/>
        <end position="108"/>
    </location>
</feature>
<reference evidence="7" key="1">
    <citation type="submission" date="2023-03" db="EMBL/GenBank/DDBJ databases">
        <title>Massive genome expansion in bonnet fungi (Mycena s.s.) driven by repeated elements and novel gene families across ecological guilds.</title>
        <authorList>
            <consortium name="Lawrence Berkeley National Laboratory"/>
            <person name="Harder C.B."/>
            <person name="Miyauchi S."/>
            <person name="Viragh M."/>
            <person name="Kuo A."/>
            <person name="Thoen E."/>
            <person name="Andreopoulos B."/>
            <person name="Lu D."/>
            <person name="Skrede I."/>
            <person name="Drula E."/>
            <person name="Henrissat B."/>
            <person name="Morin E."/>
            <person name="Kohler A."/>
            <person name="Barry K."/>
            <person name="LaButti K."/>
            <person name="Morin E."/>
            <person name="Salamov A."/>
            <person name="Lipzen A."/>
            <person name="Mereny Z."/>
            <person name="Hegedus B."/>
            <person name="Baldrian P."/>
            <person name="Stursova M."/>
            <person name="Weitz H."/>
            <person name="Taylor A."/>
            <person name="Grigoriev I.V."/>
            <person name="Nagy L.G."/>
            <person name="Martin F."/>
            <person name="Kauserud H."/>
        </authorList>
    </citation>
    <scope>NUCLEOTIDE SEQUENCE</scope>
    <source>
        <strain evidence="7">CBHHK182m</strain>
    </source>
</reference>
<organism evidence="7 8">
    <name type="scientific">Mycena metata</name>
    <dbReference type="NCBI Taxonomy" id="1033252"/>
    <lineage>
        <taxon>Eukaryota</taxon>
        <taxon>Fungi</taxon>
        <taxon>Dikarya</taxon>
        <taxon>Basidiomycota</taxon>
        <taxon>Agaricomycotina</taxon>
        <taxon>Agaricomycetes</taxon>
        <taxon>Agaricomycetidae</taxon>
        <taxon>Agaricales</taxon>
        <taxon>Marasmiineae</taxon>
        <taxon>Mycenaceae</taxon>
        <taxon>Mycena</taxon>
    </lineage>
</organism>
<dbReference type="SMART" id="SM00360">
    <property type="entry name" value="RRM"/>
    <property type="match status" value="1"/>
</dbReference>
<feature type="compositionally biased region" description="Low complexity" evidence="5">
    <location>
        <begin position="235"/>
        <end position="246"/>
    </location>
</feature>
<comment type="subcellular location">
    <subcellularLocation>
        <location evidence="1">Nucleus</location>
        <location evidence="1">Nucleolus</location>
    </subcellularLocation>
</comment>
<evidence type="ECO:0000313" key="7">
    <source>
        <dbReference type="EMBL" id="KAJ7773082.1"/>
    </source>
</evidence>
<dbReference type="Gene3D" id="3.30.70.330">
    <property type="match status" value="1"/>
</dbReference>
<feature type="region of interest" description="Disordered" evidence="5">
    <location>
        <begin position="1"/>
        <end position="309"/>
    </location>
</feature>
<evidence type="ECO:0000256" key="2">
    <source>
        <dbReference type="ARBA" id="ARBA00022884"/>
    </source>
</evidence>
<keyword evidence="2 4" id="KW-0694">RNA-binding</keyword>